<dbReference type="GO" id="GO:0004386">
    <property type="term" value="F:helicase activity"/>
    <property type="evidence" value="ECO:0007669"/>
    <property type="project" value="UniProtKB-KW"/>
</dbReference>
<keyword evidence="2" id="KW-0067">ATP-binding</keyword>
<gene>
    <name evidence="2" type="ORF">SAMN04488074_11530</name>
</gene>
<dbReference type="AlphaFoldDB" id="A0A1G9PE25"/>
<proteinExistence type="predicted"/>
<feature type="domain" description="Helicase HerA central" evidence="1">
    <location>
        <begin position="336"/>
        <end position="404"/>
    </location>
</feature>
<dbReference type="PANTHER" id="PTHR30121">
    <property type="entry name" value="UNCHARACTERIZED PROTEIN YJGR-RELATED"/>
    <property type="match status" value="1"/>
</dbReference>
<dbReference type="Gene3D" id="3.40.50.300">
    <property type="entry name" value="P-loop containing nucleotide triphosphate hydrolases"/>
    <property type="match status" value="2"/>
</dbReference>
<dbReference type="PANTHER" id="PTHR30121:SF6">
    <property type="entry name" value="SLR6007 PROTEIN"/>
    <property type="match status" value="1"/>
</dbReference>
<accession>A0A1G9PE25</accession>
<dbReference type="RefSeq" id="WP_090010672.1">
    <property type="nucleotide sequence ID" value="NZ_FNET01000015.1"/>
</dbReference>
<dbReference type="InterPro" id="IPR002789">
    <property type="entry name" value="HerA_central"/>
</dbReference>
<dbReference type="Pfam" id="PF01935">
    <property type="entry name" value="DUF87"/>
    <property type="match status" value="1"/>
</dbReference>
<protein>
    <submittedName>
        <fullName evidence="2">DNA helicase HerA, contains HAS-barrel and ATPase domains</fullName>
    </submittedName>
</protein>
<organism evidence="2 3">
    <name type="scientific">Lentzea albidocapillata subsp. violacea</name>
    <dbReference type="NCBI Taxonomy" id="128104"/>
    <lineage>
        <taxon>Bacteria</taxon>
        <taxon>Bacillati</taxon>
        <taxon>Actinomycetota</taxon>
        <taxon>Actinomycetes</taxon>
        <taxon>Pseudonocardiales</taxon>
        <taxon>Pseudonocardiaceae</taxon>
        <taxon>Lentzea</taxon>
    </lineage>
</organism>
<evidence type="ECO:0000259" key="1">
    <source>
        <dbReference type="Pfam" id="PF01935"/>
    </source>
</evidence>
<dbReference type="EMBL" id="FNET01000015">
    <property type="protein sequence ID" value="SDL96999.1"/>
    <property type="molecule type" value="Genomic_DNA"/>
</dbReference>
<dbReference type="Proteomes" id="UP000199682">
    <property type="component" value="Unassembled WGS sequence"/>
</dbReference>
<name>A0A1G9PE25_9PSEU</name>
<keyword evidence="2" id="KW-0347">Helicase</keyword>
<sequence length="962" mass="102981">MHGSPEQVLDGFVFHRMTVVPRGDDMATMADRPDESGGRAPAQLFAALTAAHAGLRGRTDAAFAVAWERPREGRGLRILVGGRPYSPVVRSDSDTGVPLLYPPGSLGEVVPVAELGERWAGLSSWTRCAGGPDPLWTPQAGSAAPGRGGFDDYVTHLPGEFVWLVVAEPLPAETVERELLGLETTMPRLRQRENSEPDRVALLRAEARYRELSRAQAVGMWAVHVLVGGPDDVSTRTAAALLCGASDLDVLPYVLTPGQDCGDFAGVWRDRGKTGELSSPFSATAELVAALARPPRRELPGIRVVEPPLFDVTPEVAGDVPLGLVLDDADQPVGEYRVALDTINRHTFVAGATGSGKSQTVRTLLEGLNDAGVPWLVIEPAKAEYAAMAGRLGDRGTVTVIRPGDPHAYPAGLNPLEPVAGFPLQTHLDLTRALFLAAFDADEPFPQVLAQALTRCYTGYGWDPVTGVPRGRVGPVKYPGLGDLQTAAVEVVNKIGYGREVADNIRGFVDVRIGSLRLGTPGRFFEGGHPLDIAALLRGNVVLEIEDIGSDVDKAFFIGAVLIRLFEHLRVNHQPGARGLKHVLVLEEAHRLLKRAEPGSQTEHAVELFTSLLAEIRAYGEGIIVAEQIPGKIVPDVVKNTACKILHRLPAADDREAVGATMNLSEAQSRHVVTLPPGRAAVFTDGMDRPLRVLVPLNESAEDASPVSKEPVLAGLRSVACGQLCSARPCTLAELGDAVYRADEDARLVLWIELLTVAHLTGRPAPDPDPAWLASLRALDPRTLDCALAHRVQAAVDSRYAIVTTHNSAEELITHLMESARRTLSGSPHGCDGSEFRWQSGPYRWYDVQRALKPAVVPAVVPDEAPHPDTAAWAARGLVVSGRTRAEQLADLKARPEGSRGGKVTARGTATPAAIDVAVERLSAAPDPLQRFRQASAFLRLRTGWAPAVLTIKSTDNSKGAP</sequence>
<dbReference type="SUPFAM" id="SSF52540">
    <property type="entry name" value="P-loop containing nucleoside triphosphate hydrolases"/>
    <property type="match status" value="1"/>
</dbReference>
<evidence type="ECO:0000313" key="3">
    <source>
        <dbReference type="Proteomes" id="UP000199682"/>
    </source>
</evidence>
<reference evidence="3" key="1">
    <citation type="submission" date="2016-10" db="EMBL/GenBank/DDBJ databases">
        <authorList>
            <person name="Varghese N."/>
            <person name="Submissions S."/>
        </authorList>
    </citation>
    <scope>NUCLEOTIDE SEQUENCE [LARGE SCALE GENOMIC DNA]</scope>
    <source>
        <strain evidence="3">DSM 44796</strain>
    </source>
</reference>
<evidence type="ECO:0000313" key="2">
    <source>
        <dbReference type="EMBL" id="SDL96999.1"/>
    </source>
</evidence>
<keyword evidence="2" id="KW-0547">Nucleotide-binding</keyword>
<dbReference type="InterPro" id="IPR051162">
    <property type="entry name" value="T4SS_component"/>
</dbReference>
<dbReference type="InterPro" id="IPR027417">
    <property type="entry name" value="P-loop_NTPase"/>
</dbReference>
<keyword evidence="2" id="KW-0378">Hydrolase</keyword>